<evidence type="ECO:0000313" key="3">
    <source>
        <dbReference type="Proteomes" id="UP000316092"/>
    </source>
</evidence>
<gene>
    <name evidence="2" type="ORF">FNU79_10345</name>
</gene>
<keyword evidence="1" id="KW-1133">Transmembrane helix</keyword>
<evidence type="ECO:0000256" key="1">
    <source>
        <dbReference type="SAM" id="Phobius"/>
    </source>
</evidence>
<proteinExistence type="predicted"/>
<protein>
    <recommendedName>
        <fullName evidence="4">TIGR04086 family membrane protein</fullName>
    </recommendedName>
</protein>
<dbReference type="RefSeq" id="WP_143720776.1">
    <property type="nucleotide sequence ID" value="NZ_VKDB01000010.1"/>
</dbReference>
<comment type="caution">
    <text evidence="2">The sequence shown here is derived from an EMBL/GenBank/DDBJ whole genome shotgun (WGS) entry which is preliminary data.</text>
</comment>
<dbReference type="EMBL" id="VKDB01000010">
    <property type="protein sequence ID" value="TSA84625.1"/>
    <property type="molecule type" value="Genomic_DNA"/>
</dbReference>
<dbReference type="OrthoDB" id="9844081at2"/>
<keyword evidence="1" id="KW-0812">Transmembrane</keyword>
<accession>A0A553UWP4</accession>
<evidence type="ECO:0000313" key="2">
    <source>
        <dbReference type="EMBL" id="TSA84625.1"/>
    </source>
</evidence>
<keyword evidence="1" id="KW-0472">Membrane</keyword>
<feature type="transmembrane region" description="Helical" evidence="1">
    <location>
        <begin position="65"/>
        <end position="86"/>
    </location>
</feature>
<feature type="transmembrane region" description="Helical" evidence="1">
    <location>
        <begin position="34"/>
        <end position="53"/>
    </location>
</feature>
<sequence length="126" mass="13966">MKLWPRLLAVCALPAVSLLFATQGQLGRVGELPLWYWAICILLAASLLYQAIWQPLNSLQGRRRGVLFGSWFGVYMFLMSLSGQALKPQPEWGGSLLTGLIAGLMMGWVYSYGGANRNRPQHGKRG</sequence>
<reference evidence="2 3" key="1">
    <citation type="submission" date="2019-07" db="EMBL/GenBank/DDBJ databases">
        <title>Deinococcus detaillus sp. nov., isolated from humus soil in Antarctica.</title>
        <authorList>
            <person name="Zhang K."/>
        </authorList>
    </citation>
    <scope>NUCLEOTIDE SEQUENCE [LARGE SCALE GENOMIC DNA]</scope>
    <source>
        <strain evidence="2 3">H1</strain>
    </source>
</reference>
<name>A0A553UWP4_9DEIO</name>
<feature type="transmembrane region" description="Helical" evidence="1">
    <location>
        <begin position="92"/>
        <end position="115"/>
    </location>
</feature>
<evidence type="ECO:0008006" key="4">
    <source>
        <dbReference type="Google" id="ProtNLM"/>
    </source>
</evidence>
<dbReference type="Proteomes" id="UP000316092">
    <property type="component" value="Unassembled WGS sequence"/>
</dbReference>
<organism evidence="2 3">
    <name type="scientific">Deinococcus detaillensis</name>
    <dbReference type="NCBI Taxonomy" id="2592048"/>
    <lineage>
        <taxon>Bacteria</taxon>
        <taxon>Thermotogati</taxon>
        <taxon>Deinococcota</taxon>
        <taxon>Deinococci</taxon>
        <taxon>Deinococcales</taxon>
        <taxon>Deinococcaceae</taxon>
        <taxon>Deinococcus</taxon>
    </lineage>
</organism>
<dbReference type="AlphaFoldDB" id="A0A553UWP4"/>
<keyword evidence="3" id="KW-1185">Reference proteome</keyword>